<dbReference type="Gene3D" id="2.60.120.10">
    <property type="entry name" value="Jelly Rolls"/>
    <property type="match status" value="1"/>
</dbReference>
<gene>
    <name evidence="2" type="ORF">PGLA2088_LOCUS21790</name>
</gene>
<proteinExistence type="predicted"/>
<evidence type="ECO:0000256" key="1">
    <source>
        <dbReference type="SAM" id="MobiDB-lite"/>
    </source>
</evidence>
<name>A0A813JHI6_POLGL</name>
<evidence type="ECO:0000313" key="2">
    <source>
        <dbReference type="EMBL" id="CAE8680217.1"/>
    </source>
</evidence>
<dbReference type="Proteomes" id="UP000626109">
    <property type="component" value="Unassembled WGS sequence"/>
</dbReference>
<sequence length="193" mass="19951">MPPAKRPAVASGSQGRPGKRQREASPEAAAPAARRQSGGRGSKRGSVSSSRGAREAAAAVPEEGEAVDAETVAEIGRHVVTRAEAETELFNDSSSIGGGTRATVLFHESTFDSAMISLDAGGAEMTESNSTSLEMLYCVVEAEDGQVEFELPDSGFKQRLSKGGEVMVPAGATYALRNLSSTAGAKLLAIVPR</sequence>
<feature type="region of interest" description="Disordered" evidence="1">
    <location>
        <begin position="1"/>
        <end position="70"/>
    </location>
</feature>
<comment type="caution">
    <text evidence="2">The sequence shown here is derived from an EMBL/GenBank/DDBJ whole genome shotgun (WGS) entry which is preliminary data.</text>
</comment>
<dbReference type="InterPro" id="IPR011051">
    <property type="entry name" value="RmlC_Cupin_sf"/>
</dbReference>
<accession>A0A813JHI6</accession>
<feature type="compositionally biased region" description="Low complexity" evidence="1">
    <location>
        <begin position="44"/>
        <end position="61"/>
    </location>
</feature>
<protein>
    <recommendedName>
        <fullName evidence="4">Mif2/CENP-C cupin domain-containing protein</fullName>
    </recommendedName>
</protein>
<dbReference type="SUPFAM" id="SSF51182">
    <property type="entry name" value="RmlC-like cupins"/>
    <property type="match status" value="1"/>
</dbReference>
<dbReference type="EMBL" id="CAJNNW010025831">
    <property type="protein sequence ID" value="CAE8680217.1"/>
    <property type="molecule type" value="Genomic_DNA"/>
</dbReference>
<organism evidence="2 3">
    <name type="scientific">Polarella glacialis</name>
    <name type="common">Dinoflagellate</name>
    <dbReference type="NCBI Taxonomy" id="89957"/>
    <lineage>
        <taxon>Eukaryota</taxon>
        <taxon>Sar</taxon>
        <taxon>Alveolata</taxon>
        <taxon>Dinophyceae</taxon>
        <taxon>Suessiales</taxon>
        <taxon>Suessiaceae</taxon>
        <taxon>Polarella</taxon>
    </lineage>
</organism>
<dbReference type="AlphaFoldDB" id="A0A813JHI6"/>
<dbReference type="InterPro" id="IPR014710">
    <property type="entry name" value="RmlC-like_jellyroll"/>
</dbReference>
<evidence type="ECO:0000313" key="3">
    <source>
        <dbReference type="Proteomes" id="UP000626109"/>
    </source>
</evidence>
<feature type="compositionally biased region" description="Low complexity" evidence="1">
    <location>
        <begin position="26"/>
        <end position="36"/>
    </location>
</feature>
<reference evidence="2" key="1">
    <citation type="submission" date="2021-02" db="EMBL/GenBank/DDBJ databases">
        <authorList>
            <person name="Dougan E. K."/>
            <person name="Rhodes N."/>
            <person name="Thang M."/>
            <person name="Chan C."/>
        </authorList>
    </citation>
    <scope>NUCLEOTIDE SEQUENCE</scope>
</reference>
<evidence type="ECO:0008006" key="4">
    <source>
        <dbReference type="Google" id="ProtNLM"/>
    </source>
</evidence>